<dbReference type="EMBL" id="GGFL01013518">
    <property type="protein sequence ID" value="MBW77696.1"/>
    <property type="molecule type" value="Transcribed_RNA"/>
</dbReference>
<name>A0A2M4DJH4_ANODA</name>
<organism evidence="2">
    <name type="scientific">Anopheles darlingi</name>
    <name type="common">Mosquito</name>
    <dbReference type="NCBI Taxonomy" id="43151"/>
    <lineage>
        <taxon>Eukaryota</taxon>
        <taxon>Metazoa</taxon>
        <taxon>Ecdysozoa</taxon>
        <taxon>Arthropoda</taxon>
        <taxon>Hexapoda</taxon>
        <taxon>Insecta</taxon>
        <taxon>Pterygota</taxon>
        <taxon>Neoptera</taxon>
        <taxon>Endopterygota</taxon>
        <taxon>Diptera</taxon>
        <taxon>Nematocera</taxon>
        <taxon>Culicoidea</taxon>
        <taxon>Culicidae</taxon>
        <taxon>Anophelinae</taxon>
        <taxon>Anopheles</taxon>
    </lineage>
</organism>
<reference evidence="2" key="1">
    <citation type="submission" date="2018-01" db="EMBL/GenBank/DDBJ databases">
        <title>An insight into the sialome of Amazonian anophelines.</title>
        <authorList>
            <person name="Ribeiro J.M."/>
            <person name="Scarpassa V."/>
            <person name="Calvo E."/>
        </authorList>
    </citation>
    <scope>NUCLEOTIDE SEQUENCE</scope>
</reference>
<feature type="chain" id="PRO_5014623786" evidence="1">
    <location>
        <begin position="24"/>
        <end position="132"/>
    </location>
</feature>
<proteinExistence type="predicted"/>
<protein>
    <submittedName>
        <fullName evidence="2">Putative secreted protein</fullName>
    </submittedName>
</protein>
<keyword evidence="1" id="KW-0732">Signal</keyword>
<sequence length="132" mass="15508">MHNLSCWYILLYYLLSRLQSSFASHNPQSIVFCNPHRIFRYWYVYRYSLKNIIVSTGNLLPTLQQRTSFALCSSKVKKTMRCQGVTIVLSANSSNHPRWYCLPIQVFTAAEESEILTVLFIFLHCTVYLWDV</sequence>
<feature type="signal peptide" evidence="1">
    <location>
        <begin position="1"/>
        <end position="23"/>
    </location>
</feature>
<dbReference type="AlphaFoldDB" id="A0A2M4DJH4"/>
<evidence type="ECO:0000313" key="2">
    <source>
        <dbReference type="EMBL" id="MBW77696.1"/>
    </source>
</evidence>
<accession>A0A2M4DJH4</accession>
<evidence type="ECO:0000256" key="1">
    <source>
        <dbReference type="SAM" id="SignalP"/>
    </source>
</evidence>